<proteinExistence type="inferred from homology"/>
<dbReference type="Pfam" id="PF13556">
    <property type="entry name" value="HTH_30"/>
    <property type="match status" value="1"/>
</dbReference>
<evidence type="ECO:0000313" key="3">
    <source>
        <dbReference type="EMBL" id="KXP03596.1"/>
    </source>
</evidence>
<dbReference type="AlphaFoldDB" id="A0A137ZZH6"/>
<gene>
    <name evidence="3" type="ORF">AXK60_17470</name>
</gene>
<dbReference type="STRING" id="239498.AXK60_17470"/>
<accession>A0A137ZZH6</accession>
<comment type="similarity">
    <text evidence="1">Belongs to the CdaR family.</text>
</comment>
<evidence type="ECO:0000256" key="1">
    <source>
        <dbReference type="ARBA" id="ARBA00006754"/>
    </source>
</evidence>
<dbReference type="Gene3D" id="1.10.10.2840">
    <property type="entry name" value="PucR C-terminal helix-turn-helix domain"/>
    <property type="match status" value="1"/>
</dbReference>
<dbReference type="InterPro" id="IPR025736">
    <property type="entry name" value="PucR_C-HTH_dom"/>
</dbReference>
<dbReference type="Proteomes" id="UP000070258">
    <property type="component" value="Unassembled WGS sequence"/>
</dbReference>
<protein>
    <recommendedName>
        <fullName evidence="2">GAF domain-containing protein</fullName>
    </recommendedName>
</protein>
<dbReference type="EMBL" id="LSRF01000058">
    <property type="protein sequence ID" value="KXP03596.1"/>
    <property type="molecule type" value="Genomic_DNA"/>
</dbReference>
<feature type="domain" description="GAF" evidence="2">
    <location>
        <begin position="30"/>
        <end position="182"/>
    </location>
</feature>
<reference evidence="4" key="1">
    <citation type="submission" date="2016-02" db="EMBL/GenBank/DDBJ databases">
        <authorList>
            <person name="Wen L."/>
            <person name="He K."/>
            <person name="Yang H."/>
        </authorList>
    </citation>
    <scope>NUCLEOTIDE SEQUENCE [LARGE SCALE GENOMIC DNA]</scope>
    <source>
        <strain evidence="4">JCM 15929</strain>
    </source>
</reference>
<dbReference type="InterPro" id="IPR051448">
    <property type="entry name" value="CdaR-like_regulators"/>
</dbReference>
<dbReference type="Pfam" id="PF17853">
    <property type="entry name" value="GGDEF_2"/>
    <property type="match status" value="1"/>
</dbReference>
<dbReference type="RefSeq" id="WP_068574530.1">
    <property type="nucleotide sequence ID" value="NZ_LSRF01000058.1"/>
</dbReference>
<name>A0A137ZZH6_9ACTN</name>
<dbReference type="InterPro" id="IPR029016">
    <property type="entry name" value="GAF-like_dom_sf"/>
</dbReference>
<dbReference type="PANTHER" id="PTHR33744:SF1">
    <property type="entry name" value="DNA-BINDING TRANSCRIPTIONAL ACTIVATOR ADER"/>
    <property type="match status" value="1"/>
</dbReference>
<dbReference type="Pfam" id="PF13185">
    <property type="entry name" value="GAF_2"/>
    <property type="match status" value="1"/>
</dbReference>
<evidence type="ECO:0000259" key="2">
    <source>
        <dbReference type="SMART" id="SM00065"/>
    </source>
</evidence>
<dbReference type="SMART" id="SM00065">
    <property type="entry name" value="GAF"/>
    <property type="match status" value="1"/>
</dbReference>
<organism evidence="3 4">
    <name type="scientific">Tsukamurella pseudospumae</name>
    <dbReference type="NCBI Taxonomy" id="239498"/>
    <lineage>
        <taxon>Bacteria</taxon>
        <taxon>Bacillati</taxon>
        <taxon>Actinomycetota</taxon>
        <taxon>Actinomycetes</taxon>
        <taxon>Mycobacteriales</taxon>
        <taxon>Tsukamurellaceae</taxon>
        <taxon>Tsukamurella</taxon>
    </lineage>
</organism>
<dbReference type="Gene3D" id="3.30.450.40">
    <property type="match status" value="1"/>
</dbReference>
<evidence type="ECO:0000313" key="4">
    <source>
        <dbReference type="Proteomes" id="UP000070258"/>
    </source>
</evidence>
<comment type="caution">
    <text evidence="3">The sequence shown here is derived from an EMBL/GenBank/DDBJ whole genome shotgun (WGS) entry which is preliminary data.</text>
</comment>
<dbReference type="InterPro" id="IPR042070">
    <property type="entry name" value="PucR_C-HTH_sf"/>
</dbReference>
<sequence length="586" mass="62440">MTRHDGGGGRRIAELRSVVDGVWEVSAAHGVEDACRALVKAASRAVPSAEIVFVSLAGTETGDLTIVSSTGLVSPEFRFGRGPYRNGLWGRAAEHMLPVRTGDYFADRSFEHDEMLDRACRADGVVSAICAPIVVDDKAIGAVYTNGRAVDMFDESDVTRLAEVTRAAAPVLGLVVAYGELEAAMSRTMASRNVLARSVAAHDTLLARILDGAGAAEVVDAIVESCDGAIGALGVDAADQAIATAPESAELDPLRDRWILSGIVELRRSKEAAVVERGEGAALFVPALAGERYVGAVVVVFGRPIDDAEAHAVQRLVSLYALVLARRIDSEDVPGAGLDRYHVRSLLSTRGRVSDDLRARVTRAGFDLDLSRVVVVAALARNTDPDEVAVLLHRALASDTVAILDRRIVVVTVGDPKERALVVLREIRRLTGAEPLVCSSAADDVPFGGLAEARHGADEALGLLLSLGRSRGAFDVDDFPAHLPLLRSVTVDSVVRFLDDTIGPVIEHDRHSSSELVRTMQVLVAENMNIAATARALELHPNTVIKRLHRVSDLLGPHWQAGSDSLAIRIALNLHALAHGPGLEEY</sequence>
<dbReference type="InterPro" id="IPR041522">
    <property type="entry name" value="CdaR_GGDEF"/>
</dbReference>
<dbReference type="PANTHER" id="PTHR33744">
    <property type="entry name" value="CARBOHYDRATE DIACID REGULATOR"/>
    <property type="match status" value="1"/>
</dbReference>
<dbReference type="SUPFAM" id="SSF55781">
    <property type="entry name" value="GAF domain-like"/>
    <property type="match status" value="1"/>
</dbReference>
<dbReference type="InterPro" id="IPR003018">
    <property type="entry name" value="GAF"/>
</dbReference>